<dbReference type="SMART" id="SM00155">
    <property type="entry name" value="PLDc"/>
    <property type="match status" value="2"/>
</dbReference>
<name>A0A7S8FHA6_9BACT</name>
<dbReference type="EMBL" id="CP047423">
    <property type="protein sequence ID" value="QPD05706.1"/>
    <property type="molecule type" value="Genomic_DNA"/>
</dbReference>
<keyword evidence="6" id="KW-1133">Transmembrane helix</keyword>
<dbReference type="CDD" id="cd00138">
    <property type="entry name" value="PLDc_SF"/>
    <property type="match status" value="1"/>
</dbReference>
<organism evidence="8 9">
    <name type="scientific">Candidatus Nitrospira kreftii</name>
    <dbReference type="NCBI Taxonomy" id="2652173"/>
    <lineage>
        <taxon>Bacteria</taxon>
        <taxon>Pseudomonadati</taxon>
        <taxon>Nitrospirota</taxon>
        <taxon>Nitrospiria</taxon>
        <taxon>Nitrospirales</taxon>
        <taxon>Nitrospiraceae</taxon>
        <taxon>Nitrospira</taxon>
    </lineage>
</organism>
<evidence type="ECO:0000313" key="9">
    <source>
        <dbReference type="Proteomes" id="UP000593737"/>
    </source>
</evidence>
<keyword evidence="2" id="KW-0677">Repeat</keyword>
<dbReference type="SUPFAM" id="SSF56024">
    <property type="entry name" value="Phospholipase D/nuclease"/>
    <property type="match status" value="2"/>
</dbReference>
<dbReference type="InterPro" id="IPR015679">
    <property type="entry name" value="PLipase_D_fam"/>
</dbReference>
<dbReference type="PROSITE" id="PS50035">
    <property type="entry name" value="PLD"/>
    <property type="match status" value="2"/>
</dbReference>
<proteinExistence type="predicted"/>
<dbReference type="GO" id="GO:0009395">
    <property type="term" value="P:phospholipid catabolic process"/>
    <property type="evidence" value="ECO:0007669"/>
    <property type="project" value="TreeGrafter"/>
</dbReference>
<feature type="domain" description="PLD phosphodiesterase" evidence="7">
    <location>
        <begin position="317"/>
        <end position="344"/>
    </location>
</feature>
<evidence type="ECO:0000256" key="1">
    <source>
        <dbReference type="ARBA" id="ARBA00000798"/>
    </source>
</evidence>
<evidence type="ECO:0000259" key="7">
    <source>
        <dbReference type="PROSITE" id="PS50035"/>
    </source>
</evidence>
<keyword evidence="6" id="KW-0472">Membrane</keyword>
<evidence type="ECO:0000256" key="2">
    <source>
        <dbReference type="ARBA" id="ARBA00022737"/>
    </source>
</evidence>
<accession>A0A7S8FHA6</accession>
<comment type="catalytic activity">
    <reaction evidence="1">
        <text>a 1,2-diacyl-sn-glycero-3-phosphocholine + H2O = a 1,2-diacyl-sn-glycero-3-phosphate + choline + H(+)</text>
        <dbReference type="Rhea" id="RHEA:14445"/>
        <dbReference type="ChEBI" id="CHEBI:15354"/>
        <dbReference type="ChEBI" id="CHEBI:15377"/>
        <dbReference type="ChEBI" id="CHEBI:15378"/>
        <dbReference type="ChEBI" id="CHEBI:57643"/>
        <dbReference type="ChEBI" id="CHEBI:58608"/>
        <dbReference type="EC" id="3.1.4.4"/>
    </reaction>
</comment>
<dbReference type="AlphaFoldDB" id="A0A7S8FHA6"/>
<dbReference type="CDD" id="cd09105">
    <property type="entry name" value="PLDc_vPLD1_2_like_2"/>
    <property type="match status" value="1"/>
</dbReference>
<protein>
    <recommendedName>
        <fullName evidence="7">PLD phosphodiesterase domain-containing protein</fullName>
    </recommendedName>
</protein>
<keyword evidence="4" id="KW-0443">Lipid metabolism</keyword>
<dbReference type="InterPro" id="IPR025202">
    <property type="entry name" value="PLD-like_dom"/>
</dbReference>
<dbReference type="PANTHER" id="PTHR18896">
    <property type="entry name" value="PHOSPHOLIPASE D"/>
    <property type="match status" value="1"/>
</dbReference>
<feature type="region of interest" description="Disordered" evidence="5">
    <location>
        <begin position="171"/>
        <end position="194"/>
    </location>
</feature>
<feature type="transmembrane region" description="Helical" evidence="6">
    <location>
        <begin position="226"/>
        <end position="252"/>
    </location>
</feature>
<dbReference type="GO" id="GO:0004630">
    <property type="term" value="F:phospholipase D activity"/>
    <property type="evidence" value="ECO:0007669"/>
    <property type="project" value="UniProtKB-EC"/>
</dbReference>
<dbReference type="KEGG" id="nkf:Nkreftii_003480"/>
<evidence type="ECO:0000313" key="8">
    <source>
        <dbReference type="EMBL" id="QPD05706.1"/>
    </source>
</evidence>
<keyword evidence="3" id="KW-0378">Hydrolase</keyword>
<sequence>MNNVRVVAFANWLLTSDKASQANVVDGTFTFQLDSIEVEATAAGSITPKLTVRVVDFVGRQLSSDREVFLTEANIDLNQITVLRADAEGLLVTNGTGIAKFVSEGNAVKLLIDGEEAFGRVADEIKLANHSINMTQLFFGVPEEFHIKNEEKDPATKEPREKANLVFKFSPTPLIPIDPAQAGAPTDPSPRIGDERPERLLLKSMLEKKTIVRILMNEPGLSFPEAFFWLAVLTPLAAGIPVGGAVGIAALMGVGLPFFPLVLLTSVVLFFVEYIKIRKVLEETTDVDNLNRYLGPAIANETVKRLSVRGFKQKAPDHGVQHCKMVIVDNDRAVVLGSPFSQRYWDTLRHQLDEPRRGGNTSDIVHDLSMAVVGPAARDLYETFRVYWNEDLSENQKLPALPENLEPNTQTSGEDAIAKLQVVRTMSGKRFEELNRESEKGILEGYLRAIALARHYIYMENQYFTDGVVTDALVAALKANSNLQVIMVVPIKPDVMFYPRRQAKRIEQIREAGGDRVGVFTRWTYDKRLDAVRPLVAPVYIHAKGAVVDDSWATIGSANLDGLSLDYNLLLSPLAFGETTACELNLNIIPTAPGSANQFAQFTRRRLWAEHLGILKNGIPDHEDPSLATGPQHQWLTSLWRPAAERALKHVTQAKREDLPGFILEYPKEDGGCLDTPRKHLAALGVKLKPLNEAVIRPITGSRKFHFSSGKWDRRPLIEDIKQ</sequence>
<evidence type="ECO:0000256" key="4">
    <source>
        <dbReference type="ARBA" id="ARBA00023098"/>
    </source>
</evidence>
<dbReference type="InterPro" id="IPR001736">
    <property type="entry name" value="PLipase_D/transphosphatidylase"/>
</dbReference>
<dbReference type="PANTHER" id="PTHR18896:SF76">
    <property type="entry name" value="PHOSPHOLIPASE"/>
    <property type="match status" value="1"/>
</dbReference>
<evidence type="ECO:0000256" key="6">
    <source>
        <dbReference type="SAM" id="Phobius"/>
    </source>
</evidence>
<gene>
    <name evidence="8" type="ORF">Nkreftii_003480</name>
</gene>
<feature type="transmembrane region" description="Helical" evidence="6">
    <location>
        <begin position="258"/>
        <end position="275"/>
    </location>
</feature>
<dbReference type="Gene3D" id="3.30.870.10">
    <property type="entry name" value="Endonuclease Chain A"/>
    <property type="match status" value="2"/>
</dbReference>
<evidence type="ECO:0000256" key="3">
    <source>
        <dbReference type="ARBA" id="ARBA00022801"/>
    </source>
</evidence>
<reference evidence="8 9" key="1">
    <citation type="journal article" date="2020" name="ISME J.">
        <title>Enrichment and physiological characterization of a novel comammox Nitrospira indicates ammonium inhibition of complete nitrification.</title>
        <authorList>
            <person name="Sakoula D."/>
            <person name="Koch H."/>
            <person name="Frank J."/>
            <person name="Jetten M.S.M."/>
            <person name="van Kessel M.A.H.J."/>
            <person name="Lucker S."/>
        </authorList>
    </citation>
    <scope>NUCLEOTIDE SEQUENCE [LARGE SCALE GENOMIC DNA]</scope>
    <source>
        <strain evidence="8">Comreactor17</strain>
    </source>
</reference>
<evidence type="ECO:0000256" key="5">
    <source>
        <dbReference type="SAM" id="MobiDB-lite"/>
    </source>
</evidence>
<keyword evidence="6" id="KW-0812">Transmembrane</keyword>
<dbReference type="Proteomes" id="UP000593737">
    <property type="component" value="Chromosome"/>
</dbReference>
<dbReference type="Pfam" id="PF13091">
    <property type="entry name" value="PLDc_2"/>
    <property type="match status" value="1"/>
</dbReference>
<feature type="domain" description="PLD phosphodiesterase" evidence="7">
    <location>
        <begin position="537"/>
        <end position="564"/>
    </location>
</feature>